<evidence type="ECO:0000313" key="2">
    <source>
        <dbReference type="Proteomes" id="UP000826234"/>
    </source>
</evidence>
<accession>A0ABQ7SLG1</accession>
<sequence length="87" mass="9578">MLCSTLHSKKFGSAPKCTLHRNLQQKIQEFTFPAPSVQNAENIPGHRKSDVLLTADQGNILNIGMDKADGVSFGIIPAHFVVCAYFY</sequence>
<reference evidence="1 2" key="1">
    <citation type="journal article" date="2022" name="Gigascience">
        <title>A chromosome-level genome assembly and annotation of the desert horned lizard, Phrynosoma platyrhinos, provides insight into chromosomal rearrangements among reptiles.</title>
        <authorList>
            <person name="Koochekian N."/>
            <person name="Ascanio A."/>
            <person name="Farleigh K."/>
            <person name="Card D.C."/>
            <person name="Schield D.R."/>
            <person name="Castoe T.A."/>
            <person name="Jezkova T."/>
        </authorList>
    </citation>
    <scope>NUCLEOTIDE SEQUENCE [LARGE SCALE GENOMIC DNA]</scope>
    <source>
        <strain evidence="1">NK-2021</strain>
    </source>
</reference>
<gene>
    <name evidence="1" type="ORF">JD844_017146</name>
</gene>
<keyword evidence="2" id="KW-1185">Reference proteome</keyword>
<name>A0ABQ7SLG1_PHRPL</name>
<dbReference type="EMBL" id="JAIPUX010005289">
    <property type="protein sequence ID" value="KAH0618160.1"/>
    <property type="molecule type" value="Genomic_DNA"/>
</dbReference>
<protein>
    <submittedName>
        <fullName evidence="1">Uncharacterized protein</fullName>
    </submittedName>
</protein>
<organism evidence="1 2">
    <name type="scientific">Phrynosoma platyrhinos</name>
    <name type="common">Desert horned lizard</name>
    <dbReference type="NCBI Taxonomy" id="52577"/>
    <lineage>
        <taxon>Eukaryota</taxon>
        <taxon>Metazoa</taxon>
        <taxon>Chordata</taxon>
        <taxon>Craniata</taxon>
        <taxon>Vertebrata</taxon>
        <taxon>Euteleostomi</taxon>
        <taxon>Lepidosauria</taxon>
        <taxon>Squamata</taxon>
        <taxon>Bifurcata</taxon>
        <taxon>Unidentata</taxon>
        <taxon>Episquamata</taxon>
        <taxon>Toxicofera</taxon>
        <taxon>Iguania</taxon>
        <taxon>Phrynosomatidae</taxon>
        <taxon>Phrynosomatinae</taxon>
        <taxon>Phrynosoma</taxon>
    </lineage>
</organism>
<proteinExistence type="predicted"/>
<comment type="caution">
    <text evidence="1">The sequence shown here is derived from an EMBL/GenBank/DDBJ whole genome shotgun (WGS) entry which is preliminary data.</text>
</comment>
<evidence type="ECO:0000313" key="1">
    <source>
        <dbReference type="EMBL" id="KAH0618160.1"/>
    </source>
</evidence>
<dbReference type="Proteomes" id="UP000826234">
    <property type="component" value="Unassembled WGS sequence"/>
</dbReference>